<organism evidence="3 4">
    <name type="scientific">Xylophilus rhododendri</name>
    <dbReference type="NCBI Taxonomy" id="2697032"/>
    <lineage>
        <taxon>Bacteria</taxon>
        <taxon>Pseudomonadati</taxon>
        <taxon>Pseudomonadota</taxon>
        <taxon>Betaproteobacteria</taxon>
        <taxon>Burkholderiales</taxon>
        <taxon>Xylophilus</taxon>
    </lineage>
</organism>
<evidence type="ECO:0000313" key="4">
    <source>
        <dbReference type="Proteomes" id="UP000464787"/>
    </source>
</evidence>
<dbReference type="Proteomes" id="UP000464787">
    <property type="component" value="Chromosome"/>
</dbReference>
<dbReference type="KEGG" id="xyk:GT347_17850"/>
<proteinExistence type="inferred from homology"/>
<feature type="chain" id="PRO_5033013576" evidence="2">
    <location>
        <begin position="25"/>
        <end position="327"/>
    </location>
</feature>
<dbReference type="AlphaFoldDB" id="A0A857JAA1"/>
<gene>
    <name evidence="3" type="ORF">GT347_17850</name>
</gene>
<evidence type="ECO:0000256" key="2">
    <source>
        <dbReference type="SAM" id="SignalP"/>
    </source>
</evidence>
<dbReference type="SUPFAM" id="SSF53850">
    <property type="entry name" value="Periplasmic binding protein-like II"/>
    <property type="match status" value="1"/>
</dbReference>
<name>A0A857JAA1_9BURK</name>
<dbReference type="CDD" id="cd07012">
    <property type="entry name" value="PBP2_Bug_TTT"/>
    <property type="match status" value="1"/>
</dbReference>
<reference evidence="3 4" key="1">
    <citation type="submission" date="2020-01" db="EMBL/GenBank/DDBJ databases">
        <title>Genome sequencing of strain KACC 21265.</title>
        <authorList>
            <person name="Heo J."/>
            <person name="Kim S.-J."/>
            <person name="Kim J.-S."/>
            <person name="Hong S.-B."/>
            <person name="Kwon S.-W."/>
        </authorList>
    </citation>
    <scope>NUCLEOTIDE SEQUENCE [LARGE SCALE GENOMIC DNA]</scope>
    <source>
        <strain evidence="3 4">KACC 21265</strain>
    </source>
</reference>
<protein>
    <submittedName>
        <fullName evidence="3">Tripartite tricarboxylate transporter substrate binding protein</fullName>
    </submittedName>
</protein>
<dbReference type="PANTHER" id="PTHR42928">
    <property type="entry name" value="TRICARBOXYLATE-BINDING PROTEIN"/>
    <property type="match status" value="1"/>
</dbReference>
<dbReference type="InterPro" id="IPR005064">
    <property type="entry name" value="BUG"/>
</dbReference>
<accession>A0A857JAA1</accession>
<dbReference type="RefSeq" id="WP_160553486.1">
    <property type="nucleotide sequence ID" value="NZ_CP047650.1"/>
</dbReference>
<dbReference type="PANTHER" id="PTHR42928:SF5">
    <property type="entry name" value="BLR1237 PROTEIN"/>
    <property type="match status" value="1"/>
</dbReference>
<dbReference type="InterPro" id="IPR042100">
    <property type="entry name" value="Bug_dom1"/>
</dbReference>
<evidence type="ECO:0000313" key="3">
    <source>
        <dbReference type="EMBL" id="QHI99675.1"/>
    </source>
</evidence>
<dbReference type="PIRSF" id="PIRSF017082">
    <property type="entry name" value="YflP"/>
    <property type="match status" value="1"/>
</dbReference>
<dbReference type="EMBL" id="CP047650">
    <property type="protein sequence ID" value="QHI99675.1"/>
    <property type="molecule type" value="Genomic_DNA"/>
</dbReference>
<comment type="similarity">
    <text evidence="1">Belongs to the UPF0065 (bug) family.</text>
</comment>
<keyword evidence="4" id="KW-1185">Reference proteome</keyword>
<dbReference type="Gene3D" id="3.40.190.150">
    <property type="entry name" value="Bordetella uptake gene, domain 1"/>
    <property type="match status" value="1"/>
</dbReference>
<dbReference type="Pfam" id="PF03401">
    <property type="entry name" value="TctC"/>
    <property type="match status" value="1"/>
</dbReference>
<dbReference type="Gene3D" id="3.40.190.10">
    <property type="entry name" value="Periplasmic binding protein-like II"/>
    <property type="match status" value="1"/>
</dbReference>
<feature type="signal peptide" evidence="2">
    <location>
        <begin position="1"/>
        <end position="24"/>
    </location>
</feature>
<keyword evidence="2" id="KW-0732">Signal</keyword>
<sequence length="327" mass="33888">MNRLSLFKFASLVAAAAVSLAAHAQGDFPARPVTLVVPFAPGGSVDMVARVVAEKWGQNLGQPIVIDNRAGAATIIAADYVQKAPADGYTLLIGTSTTFVVNPIIYPKIPYDSLKSFDPVGVIGSAGLALLVNANVKANTVQELIADMRAKPGTYSFGSHGNGSTVHFAAEMLWSAAKLKDVVHIPYKGSAPAITDLSGGQIPVAFDAIPAASSAAKGGRVRILAVTSEQRSPLLPNVPTIAESGYPGFKMASWFGIVGPKNMPAAVRDKLEKALQAAISDPALAKRLQDAGFDPQWSGSAKYAGLVKADTADLAPIAKANNITASN</sequence>
<evidence type="ECO:0000256" key="1">
    <source>
        <dbReference type="ARBA" id="ARBA00006987"/>
    </source>
</evidence>